<accession>A0ABN7WGX8</accession>
<name>A0ABN7WGX8_GIGMA</name>
<sequence>MTNDSLSTSIMQQHFECKTCSTIYDKKDLTYHQNAIQKYNIRHNGLYTLLLEAITWFKADLVHIIGSKLKVHFKQSGKQTISFPCLESLFFSIFEGYIHYFNSRKGSYKCFFQEPDAYAQLTGIFNNNSNWGCKFFDNNQQTFVLLFDTQAEKEANCNLFSKRYKNRLPRLTIE</sequence>
<evidence type="ECO:0000313" key="1">
    <source>
        <dbReference type="EMBL" id="CAG8830980.1"/>
    </source>
</evidence>
<gene>
    <name evidence="1" type="ORF">GMARGA_LOCUS30512</name>
</gene>
<evidence type="ECO:0000313" key="2">
    <source>
        <dbReference type="Proteomes" id="UP000789901"/>
    </source>
</evidence>
<protein>
    <submittedName>
        <fullName evidence="1">37515_t:CDS:1</fullName>
    </submittedName>
</protein>
<keyword evidence="2" id="KW-1185">Reference proteome</keyword>
<proteinExistence type="predicted"/>
<comment type="caution">
    <text evidence="1">The sequence shown here is derived from an EMBL/GenBank/DDBJ whole genome shotgun (WGS) entry which is preliminary data.</text>
</comment>
<dbReference type="Proteomes" id="UP000789901">
    <property type="component" value="Unassembled WGS sequence"/>
</dbReference>
<dbReference type="EMBL" id="CAJVQB010043173">
    <property type="protein sequence ID" value="CAG8830980.1"/>
    <property type="molecule type" value="Genomic_DNA"/>
</dbReference>
<organism evidence="1 2">
    <name type="scientific">Gigaspora margarita</name>
    <dbReference type="NCBI Taxonomy" id="4874"/>
    <lineage>
        <taxon>Eukaryota</taxon>
        <taxon>Fungi</taxon>
        <taxon>Fungi incertae sedis</taxon>
        <taxon>Mucoromycota</taxon>
        <taxon>Glomeromycotina</taxon>
        <taxon>Glomeromycetes</taxon>
        <taxon>Diversisporales</taxon>
        <taxon>Gigasporaceae</taxon>
        <taxon>Gigaspora</taxon>
    </lineage>
</organism>
<reference evidence="1 2" key="1">
    <citation type="submission" date="2021-06" db="EMBL/GenBank/DDBJ databases">
        <authorList>
            <person name="Kallberg Y."/>
            <person name="Tangrot J."/>
            <person name="Rosling A."/>
        </authorList>
    </citation>
    <scope>NUCLEOTIDE SEQUENCE [LARGE SCALE GENOMIC DNA]</scope>
    <source>
        <strain evidence="1 2">120-4 pot B 10/14</strain>
    </source>
</reference>